<feature type="chain" id="PRO_5045139441" evidence="1">
    <location>
        <begin position="30"/>
        <end position="100"/>
    </location>
</feature>
<dbReference type="EMBL" id="JBFARM010000004">
    <property type="protein sequence ID" value="MEV4286753.1"/>
    <property type="molecule type" value="Genomic_DNA"/>
</dbReference>
<reference evidence="2 3" key="1">
    <citation type="submission" date="2024-06" db="EMBL/GenBank/DDBJ databases">
        <title>The Natural Products Discovery Center: Release of the First 8490 Sequenced Strains for Exploring Actinobacteria Biosynthetic Diversity.</title>
        <authorList>
            <person name="Kalkreuter E."/>
            <person name="Kautsar S.A."/>
            <person name="Yang D."/>
            <person name="Bader C.D."/>
            <person name="Teijaro C.N."/>
            <person name="Fluegel L."/>
            <person name="Davis C.M."/>
            <person name="Simpson J.R."/>
            <person name="Lauterbach L."/>
            <person name="Steele A.D."/>
            <person name="Gui C."/>
            <person name="Meng S."/>
            <person name="Li G."/>
            <person name="Viehrig K."/>
            <person name="Ye F."/>
            <person name="Su P."/>
            <person name="Kiefer A.F."/>
            <person name="Nichols A."/>
            <person name="Cepeda A.J."/>
            <person name="Yan W."/>
            <person name="Fan B."/>
            <person name="Jiang Y."/>
            <person name="Adhikari A."/>
            <person name="Zheng C.-J."/>
            <person name="Schuster L."/>
            <person name="Cowan T.M."/>
            <person name="Smanski M.J."/>
            <person name="Chevrette M.G."/>
            <person name="De Carvalho L.P.S."/>
            <person name="Shen B."/>
        </authorList>
    </citation>
    <scope>NUCLEOTIDE SEQUENCE [LARGE SCALE GENOMIC DNA]</scope>
    <source>
        <strain evidence="2 3">NPDC049574</strain>
    </source>
</reference>
<comment type="caution">
    <text evidence="2">The sequence shown here is derived from an EMBL/GenBank/DDBJ whole genome shotgun (WGS) entry which is preliminary data.</text>
</comment>
<evidence type="ECO:0000256" key="1">
    <source>
        <dbReference type="SAM" id="SignalP"/>
    </source>
</evidence>
<feature type="signal peptide" evidence="1">
    <location>
        <begin position="1"/>
        <end position="29"/>
    </location>
</feature>
<dbReference type="RefSeq" id="WP_364449247.1">
    <property type="nucleotide sequence ID" value="NZ_JBFARM010000004.1"/>
</dbReference>
<keyword evidence="3" id="KW-1185">Reference proteome</keyword>
<proteinExistence type="predicted"/>
<keyword evidence="1" id="KW-0732">Signal</keyword>
<dbReference type="Proteomes" id="UP001552427">
    <property type="component" value="Unassembled WGS sequence"/>
</dbReference>
<organism evidence="2 3">
    <name type="scientific">Nonomuraea bangladeshensis</name>
    <dbReference type="NCBI Taxonomy" id="404385"/>
    <lineage>
        <taxon>Bacteria</taxon>
        <taxon>Bacillati</taxon>
        <taxon>Actinomycetota</taxon>
        <taxon>Actinomycetes</taxon>
        <taxon>Streptosporangiales</taxon>
        <taxon>Streptosporangiaceae</taxon>
        <taxon>Nonomuraea</taxon>
    </lineage>
</organism>
<gene>
    <name evidence="2" type="ORF">AB0K40_14715</name>
</gene>
<name>A0ABV3H2J1_9ACTN</name>
<accession>A0ABV3H2J1</accession>
<evidence type="ECO:0000313" key="2">
    <source>
        <dbReference type="EMBL" id="MEV4286753.1"/>
    </source>
</evidence>
<protein>
    <submittedName>
        <fullName evidence="2">Uncharacterized protein</fullName>
    </submittedName>
</protein>
<evidence type="ECO:0000313" key="3">
    <source>
        <dbReference type="Proteomes" id="UP001552427"/>
    </source>
</evidence>
<sequence>MRAKSTFIRTALLAGGLIAAVLAPTAATAATTTTSGAQAAFACANPCNWYSQSVSARITALKLAEQQAIYLMQIGYTIMTTEAQLQTDASSWKGHVRYHG</sequence>